<dbReference type="GeneID" id="92940669"/>
<dbReference type="PATRIC" id="fig|1339316.3.peg.2382"/>
<accession>A0A015V5Y6</accession>
<dbReference type="EMBL" id="JGDB01000123">
    <property type="protein sequence ID" value="EXY90811.1"/>
    <property type="molecule type" value="Genomic_DNA"/>
</dbReference>
<dbReference type="AlphaFoldDB" id="A0A015V5Y6"/>
<proteinExistence type="predicted"/>
<evidence type="ECO:0000313" key="1">
    <source>
        <dbReference type="EMBL" id="EXY90811.1"/>
    </source>
</evidence>
<gene>
    <name evidence="1" type="ORF">M125_2486</name>
</gene>
<evidence type="ECO:0000313" key="2">
    <source>
        <dbReference type="Proteomes" id="UP000020773"/>
    </source>
</evidence>
<dbReference type="Proteomes" id="UP000020773">
    <property type="component" value="Unassembled WGS sequence"/>
</dbReference>
<sequence>MEKLRGNNVLIYSLQVLVRMLLVVYPGYEMGAHCDLNPDQNGDGEIEPE</sequence>
<organism evidence="1 2">
    <name type="scientific">Bacteroides fragilis str. 3998T(B)3</name>
    <dbReference type="NCBI Taxonomy" id="1339316"/>
    <lineage>
        <taxon>Bacteria</taxon>
        <taxon>Pseudomonadati</taxon>
        <taxon>Bacteroidota</taxon>
        <taxon>Bacteroidia</taxon>
        <taxon>Bacteroidales</taxon>
        <taxon>Bacteroidaceae</taxon>
        <taxon>Bacteroides</taxon>
    </lineage>
</organism>
<name>A0A015V5Y6_BACFG</name>
<protein>
    <recommendedName>
        <fullName evidence="3">N-acetylmuramoyl-L-alanine amidase</fullName>
    </recommendedName>
</protein>
<evidence type="ECO:0008006" key="3">
    <source>
        <dbReference type="Google" id="ProtNLM"/>
    </source>
</evidence>
<comment type="caution">
    <text evidence="1">The sequence shown here is derived from an EMBL/GenBank/DDBJ whole genome shotgun (WGS) entry which is preliminary data.</text>
</comment>
<reference evidence="1 2" key="1">
    <citation type="submission" date="2014-02" db="EMBL/GenBank/DDBJ databases">
        <authorList>
            <person name="Sears C."/>
            <person name="Carroll K."/>
            <person name="Sack B.R."/>
            <person name="Qadri F."/>
            <person name="Myers L.L."/>
            <person name="Chung G.-T."/>
            <person name="Escheverria P."/>
            <person name="Fraser C.M."/>
            <person name="Sadzewicz L."/>
            <person name="Shefchek K.A."/>
            <person name="Tallon L."/>
            <person name="Das S.P."/>
            <person name="Daugherty S."/>
            <person name="Mongodin E.F."/>
        </authorList>
    </citation>
    <scope>NUCLEOTIDE SEQUENCE [LARGE SCALE GENOMIC DNA]</scope>
    <source>
        <strain evidence="2">3998T(B)3</strain>
    </source>
</reference>
<dbReference type="RefSeq" id="WP_005787183.1">
    <property type="nucleotide sequence ID" value="NZ_JGDB01000123.1"/>
</dbReference>